<reference evidence="1 2" key="1">
    <citation type="submission" date="2023-10" db="EMBL/GenBank/DDBJ databases">
        <title>Niallia locisalis sp.nov. isolated from a salt pond sample.</title>
        <authorList>
            <person name="Li X.-J."/>
            <person name="Dong L."/>
        </authorList>
    </citation>
    <scope>NUCLEOTIDE SEQUENCE [LARGE SCALE GENOMIC DNA]</scope>
    <source>
        <strain evidence="1 2">DSM 29761</strain>
    </source>
</reference>
<evidence type="ECO:0000313" key="1">
    <source>
        <dbReference type="EMBL" id="WVX83680.1"/>
    </source>
</evidence>
<dbReference type="Proteomes" id="UP001357223">
    <property type="component" value="Chromosome"/>
</dbReference>
<sequence length="311" mass="35680">MAKETGKANKTVKEQKEHILTRLPLIDKLIELGWDSHQLQYQPEWHVPKSPSEAAKREAGKSFKGFPVDVAIFDSGENVGNWEHIQIIIETKQPDITTGLSQLEIYMSLEPRVLVGYWTNGTDVVGLFRNAEGKFIRKDKADLPKPTDNLLIPTEKPIKWGDLEPVDAKGLRTRFERLLNNIVSMDTTSTRRDDQLNQLCNLLLIKLESDKRAKIYPNEPVTFQVWKDEEETFEKIKDFFIKMKLTHSDLFSSITDQQINLDASTVHMVCYEIGKSKLLDTSIDTLSVAFQVFRNASLKSERVSILHRIQL</sequence>
<organism evidence="1 2">
    <name type="scientific">Niallia oryzisoli</name>
    <dbReference type="NCBI Taxonomy" id="1737571"/>
    <lineage>
        <taxon>Bacteria</taxon>
        <taxon>Bacillati</taxon>
        <taxon>Bacillota</taxon>
        <taxon>Bacilli</taxon>
        <taxon>Bacillales</taxon>
        <taxon>Bacillaceae</taxon>
        <taxon>Niallia</taxon>
    </lineage>
</organism>
<dbReference type="RefSeq" id="WP_338452557.1">
    <property type="nucleotide sequence ID" value="NZ_CP137640.1"/>
</dbReference>
<evidence type="ECO:0000313" key="2">
    <source>
        <dbReference type="Proteomes" id="UP001357223"/>
    </source>
</evidence>
<proteinExistence type="predicted"/>
<accession>A0ABZ2CM78</accession>
<name>A0ABZ2CM78_9BACI</name>
<dbReference type="EMBL" id="CP137640">
    <property type="protein sequence ID" value="WVX83680.1"/>
    <property type="molecule type" value="Genomic_DNA"/>
</dbReference>
<keyword evidence="2" id="KW-1185">Reference proteome</keyword>
<protein>
    <recommendedName>
        <fullName evidence="3">Type I restriction enzyme R protein N-terminal domain-containing protein</fullName>
    </recommendedName>
</protein>
<evidence type="ECO:0008006" key="3">
    <source>
        <dbReference type="Google" id="ProtNLM"/>
    </source>
</evidence>
<gene>
    <name evidence="1" type="ORF">R4Z09_12155</name>
</gene>